<sequence>MTARVDLLTKELDNLHRGRGLHAPDVVDRLGPLLSALIFGDNEPNEVLGRGLISAHLFDAARTLPPDLEKVFLAGLGVGDTSPHLTTRLENVGNALQRGPRTVLRRLRDANRAVALVLERRTRVSDDQNPFAARGWYVDRIESHAVIGDRPRFIGVRDIKVTQDGIATLCESFSVPHVPGGPDNAEVEVQATEGCESIDIDRYSTSSWLLTMHLPRAFDTGESHRVGVSVTMPSREFIRPYNALVPVRRTRSFRATVRFEDGDEAARVWRYDGVPPPVIEDGQPTDQELAFDDDNAVVADWPNVRQGLAYGIGWA</sequence>
<gene>
    <name evidence="1" type="ORF">GCM10009742_75260</name>
</gene>
<accession>A0ABP4QJF4</accession>
<organism evidence="1 2">
    <name type="scientific">Kribbella karoonensis</name>
    <dbReference type="NCBI Taxonomy" id="324851"/>
    <lineage>
        <taxon>Bacteria</taxon>
        <taxon>Bacillati</taxon>
        <taxon>Actinomycetota</taxon>
        <taxon>Actinomycetes</taxon>
        <taxon>Propionibacteriales</taxon>
        <taxon>Kribbellaceae</taxon>
        <taxon>Kribbella</taxon>
    </lineage>
</organism>
<dbReference type="Proteomes" id="UP001500190">
    <property type="component" value="Unassembled WGS sequence"/>
</dbReference>
<reference evidence="2" key="1">
    <citation type="journal article" date="2019" name="Int. J. Syst. Evol. Microbiol.">
        <title>The Global Catalogue of Microorganisms (GCM) 10K type strain sequencing project: providing services to taxonomists for standard genome sequencing and annotation.</title>
        <authorList>
            <consortium name="The Broad Institute Genomics Platform"/>
            <consortium name="The Broad Institute Genome Sequencing Center for Infectious Disease"/>
            <person name="Wu L."/>
            <person name="Ma J."/>
        </authorList>
    </citation>
    <scope>NUCLEOTIDE SEQUENCE [LARGE SCALE GENOMIC DNA]</scope>
    <source>
        <strain evidence="2">JCM 14304</strain>
    </source>
</reference>
<dbReference type="RefSeq" id="WP_344200649.1">
    <property type="nucleotide sequence ID" value="NZ_BAAAND010000012.1"/>
</dbReference>
<protein>
    <submittedName>
        <fullName evidence="1">Uncharacterized protein</fullName>
    </submittedName>
</protein>
<keyword evidence="2" id="KW-1185">Reference proteome</keyword>
<evidence type="ECO:0000313" key="1">
    <source>
        <dbReference type="EMBL" id="GAA1612982.1"/>
    </source>
</evidence>
<name>A0ABP4QJF4_9ACTN</name>
<evidence type="ECO:0000313" key="2">
    <source>
        <dbReference type="Proteomes" id="UP001500190"/>
    </source>
</evidence>
<comment type="caution">
    <text evidence="1">The sequence shown here is derived from an EMBL/GenBank/DDBJ whole genome shotgun (WGS) entry which is preliminary data.</text>
</comment>
<dbReference type="EMBL" id="BAAAND010000012">
    <property type="protein sequence ID" value="GAA1612982.1"/>
    <property type="molecule type" value="Genomic_DNA"/>
</dbReference>
<proteinExistence type="predicted"/>